<keyword evidence="1" id="KW-0472">Membrane</keyword>
<keyword evidence="1" id="KW-1133">Transmembrane helix</keyword>
<feature type="transmembrane region" description="Helical" evidence="1">
    <location>
        <begin position="6"/>
        <end position="29"/>
    </location>
</feature>
<dbReference type="EMBL" id="BTSY01000002">
    <property type="protein sequence ID" value="GMT12899.1"/>
    <property type="molecule type" value="Genomic_DNA"/>
</dbReference>
<sequence length="271" mass="30378">MDAITIACDAIMVITLPLLARILFVLAFSHRKLNLDPSFHTLMINACTMNLIYSIVFIFIQEPASAGLLLYFYKQVQVGHYFILKMEFKIQSTILITLGAVFHVILGATRLTAIALPVKHEKIWSSRRLIYVYISLWVVLVLASIPLVIPGSTAIVMNPNVYGTMGMEFALLGNYFTIYSLGCTVFGVIIQLLNFLCYVCLGLKFRNFLKLGSGAKDIRKMTRGVIRTTVSAFFISSGSWLLGVFIIYVFGNIYGAGKSPFTKLQFSVYFR</sequence>
<dbReference type="PANTHER" id="PTHR23017">
    <property type="entry name" value="SERPENTINE RECEPTOR, CLASS X"/>
    <property type="match status" value="1"/>
</dbReference>
<protein>
    <recommendedName>
        <fullName evidence="2">7TM GPCR serpentine receptor class x (Srx) domain-containing protein</fullName>
    </recommendedName>
</protein>
<accession>A0AAV5V2W0</accession>
<feature type="transmembrane region" description="Helical" evidence="1">
    <location>
        <begin position="130"/>
        <end position="156"/>
    </location>
</feature>
<organism evidence="3 4">
    <name type="scientific">Pristionchus fissidentatus</name>
    <dbReference type="NCBI Taxonomy" id="1538716"/>
    <lineage>
        <taxon>Eukaryota</taxon>
        <taxon>Metazoa</taxon>
        <taxon>Ecdysozoa</taxon>
        <taxon>Nematoda</taxon>
        <taxon>Chromadorea</taxon>
        <taxon>Rhabditida</taxon>
        <taxon>Rhabditina</taxon>
        <taxon>Diplogasteromorpha</taxon>
        <taxon>Diplogasteroidea</taxon>
        <taxon>Neodiplogasteridae</taxon>
        <taxon>Pristionchus</taxon>
    </lineage>
</organism>
<feature type="transmembrane region" description="Helical" evidence="1">
    <location>
        <begin position="224"/>
        <end position="250"/>
    </location>
</feature>
<dbReference type="Pfam" id="PF10328">
    <property type="entry name" value="7TM_GPCR_Srx"/>
    <property type="match status" value="1"/>
</dbReference>
<dbReference type="InterPro" id="IPR019430">
    <property type="entry name" value="7TM_GPCR_serpentine_rcpt_Srx"/>
</dbReference>
<feature type="transmembrane region" description="Helical" evidence="1">
    <location>
        <begin position="176"/>
        <end position="203"/>
    </location>
</feature>
<feature type="domain" description="7TM GPCR serpentine receptor class x (Srx)" evidence="2">
    <location>
        <begin position="24"/>
        <end position="215"/>
    </location>
</feature>
<dbReference type="PANTHER" id="PTHR23017:SF3">
    <property type="entry name" value="G-PROTEIN COUPLED RECEPTORS FAMILY 1 PROFILE DOMAIN-CONTAINING PROTEIN"/>
    <property type="match status" value="1"/>
</dbReference>
<evidence type="ECO:0000313" key="4">
    <source>
        <dbReference type="Proteomes" id="UP001432322"/>
    </source>
</evidence>
<gene>
    <name evidence="3" type="ORF">PFISCL1PPCAC_4196</name>
</gene>
<name>A0AAV5V2W0_9BILA</name>
<keyword evidence="1" id="KW-0812">Transmembrane</keyword>
<evidence type="ECO:0000313" key="3">
    <source>
        <dbReference type="EMBL" id="GMT12899.1"/>
    </source>
</evidence>
<dbReference type="Gene3D" id="1.20.1070.10">
    <property type="entry name" value="Rhodopsin 7-helix transmembrane proteins"/>
    <property type="match status" value="1"/>
</dbReference>
<reference evidence="3" key="1">
    <citation type="submission" date="2023-10" db="EMBL/GenBank/DDBJ databases">
        <title>Genome assembly of Pristionchus species.</title>
        <authorList>
            <person name="Yoshida K."/>
            <person name="Sommer R.J."/>
        </authorList>
    </citation>
    <scope>NUCLEOTIDE SEQUENCE</scope>
    <source>
        <strain evidence="3">RS5133</strain>
    </source>
</reference>
<keyword evidence="4" id="KW-1185">Reference proteome</keyword>
<feature type="transmembrane region" description="Helical" evidence="1">
    <location>
        <begin position="50"/>
        <end position="73"/>
    </location>
</feature>
<evidence type="ECO:0000256" key="1">
    <source>
        <dbReference type="SAM" id="Phobius"/>
    </source>
</evidence>
<dbReference type="SUPFAM" id="SSF81321">
    <property type="entry name" value="Family A G protein-coupled receptor-like"/>
    <property type="match status" value="1"/>
</dbReference>
<dbReference type="Proteomes" id="UP001432322">
    <property type="component" value="Unassembled WGS sequence"/>
</dbReference>
<proteinExistence type="predicted"/>
<comment type="caution">
    <text evidence="3">The sequence shown here is derived from an EMBL/GenBank/DDBJ whole genome shotgun (WGS) entry which is preliminary data.</text>
</comment>
<dbReference type="AlphaFoldDB" id="A0AAV5V2W0"/>
<feature type="transmembrane region" description="Helical" evidence="1">
    <location>
        <begin position="93"/>
        <end position="118"/>
    </location>
</feature>
<evidence type="ECO:0000259" key="2">
    <source>
        <dbReference type="Pfam" id="PF10328"/>
    </source>
</evidence>